<evidence type="ECO:0000313" key="2">
    <source>
        <dbReference type="Proteomes" id="UP001652626"/>
    </source>
</evidence>
<reference evidence="3" key="1">
    <citation type="submission" date="2025-08" db="UniProtKB">
        <authorList>
            <consortium name="RefSeq"/>
        </authorList>
    </citation>
    <scope>IDENTIFICATION</scope>
    <source>
        <tissue evidence="3">Whole body</tissue>
    </source>
</reference>
<dbReference type="OrthoDB" id="7487953at2759"/>
<accession>A0A8B8IE63</accession>
<dbReference type="GeneID" id="113399610"/>
<evidence type="ECO:0000313" key="3">
    <source>
        <dbReference type="RefSeq" id="XP_026494567.1"/>
    </source>
</evidence>
<evidence type="ECO:0000256" key="1">
    <source>
        <dbReference type="SAM" id="SignalP"/>
    </source>
</evidence>
<name>A0A8B8IE63_VANTA</name>
<keyword evidence="1" id="KW-0732">Signal</keyword>
<gene>
    <name evidence="3" type="primary">LOC113399610</name>
</gene>
<feature type="chain" id="PRO_5034289292" evidence="1">
    <location>
        <begin position="17"/>
        <end position="172"/>
    </location>
</feature>
<feature type="signal peptide" evidence="1">
    <location>
        <begin position="1"/>
        <end position="16"/>
    </location>
</feature>
<dbReference type="Proteomes" id="UP001652626">
    <property type="component" value="Chromosome 18"/>
</dbReference>
<proteinExistence type="predicted"/>
<sequence>MNVILCLVGITSIIEGVVLDPSLYLAPSPPLTTSKDNDAQKMWSESMVPRMKERGKSAPFILENSDKTSLEPESMEGSETFWPRFHSSSSKGIYIPLSFHLSGTYGGGSGTGVYSSGYMGMPEAYGNLGKAVLAGTSYKSPGEYSGLRLFGSSSRPVWSGWGNGKWGHYGKG</sequence>
<dbReference type="RefSeq" id="XP_026494567.1">
    <property type="nucleotide sequence ID" value="XM_026638782.2"/>
</dbReference>
<protein>
    <submittedName>
        <fullName evidence="3">Uncharacterized protein LOC113399610</fullName>
    </submittedName>
</protein>
<dbReference type="AlphaFoldDB" id="A0A8B8IE63"/>
<organism evidence="2 3">
    <name type="scientific">Vanessa tameamea</name>
    <name type="common">Kamehameha butterfly</name>
    <dbReference type="NCBI Taxonomy" id="334116"/>
    <lineage>
        <taxon>Eukaryota</taxon>
        <taxon>Metazoa</taxon>
        <taxon>Ecdysozoa</taxon>
        <taxon>Arthropoda</taxon>
        <taxon>Hexapoda</taxon>
        <taxon>Insecta</taxon>
        <taxon>Pterygota</taxon>
        <taxon>Neoptera</taxon>
        <taxon>Endopterygota</taxon>
        <taxon>Lepidoptera</taxon>
        <taxon>Glossata</taxon>
        <taxon>Ditrysia</taxon>
        <taxon>Papilionoidea</taxon>
        <taxon>Nymphalidae</taxon>
        <taxon>Nymphalinae</taxon>
        <taxon>Vanessa</taxon>
    </lineage>
</organism>
<keyword evidence="2" id="KW-1185">Reference proteome</keyword>
<dbReference type="OMA" id="APFILEN"/>